<evidence type="ECO:0000256" key="4">
    <source>
        <dbReference type="ARBA" id="ARBA00022525"/>
    </source>
</evidence>
<dbReference type="Pfam" id="PF22651">
    <property type="entry name" value="OBP47_like"/>
    <property type="match status" value="1"/>
</dbReference>
<name>A0A8W7Q546_ANOCL</name>
<dbReference type="Gene3D" id="1.10.238.270">
    <property type="match status" value="1"/>
</dbReference>
<feature type="chain" id="PRO_5036466875" description="OBP47-like domain-containing protein" evidence="6">
    <location>
        <begin position="21"/>
        <end position="198"/>
    </location>
</feature>
<sequence>MLPCSLVVVAVIISCNLSVAVNDTRYSESSCLQRLVNYRECCSMPRLLPEQVIETCRARPLPTAIPGVPDPLPENCIAECALNETGILFNGQFRVEQAVKALSTQVPNDTLTWQHVIEVASKKCYMITVADTFYLRDVAKNLISPQCIPSSFRFLQCTFSIVYRDCPDIYWNYQNDRCGQFVVALNNCYYLFRHIWDI</sequence>
<comment type="subcellular location">
    <subcellularLocation>
        <location evidence="1">Secreted</location>
    </subcellularLocation>
</comment>
<evidence type="ECO:0000313" key="8">
    <source>
        <dbReference type="EnsemblMetazoa" id="ACOM043184-PA.1"/>
    </source>
</evidence>
<keyword evidence="4" id="KW-0964">Secreted</keyword>
<keyword evidence="6" id="KW-0732">Signal</keyword>
<dbReference type="PANTHER" id="PTHR21066">
    <property type="entry name" value="ODORANT-BINDING PROTEIN 59A-RELATED"/>
    <property type="match status" value="1"/>
</dbReference>
<reference evidence="8" key="1">
    <citation type="submission" date="2022-08" db="UniProtKB">
        <authorList>
            <consortium name="EnsemblMetazoa"/>
        </authorList>
    </citation>
    <scope>IDENTIFICATION</scope>
</reference>
<feature type="domain" description="OBP47-like" evidence="7">
    <location>
        <begin position="75"/>
        <end position="180"/>
    </location>
</feature>
<dbReference type="EnsemblMetazoa" id="ACOM043184-RA">
    <property type="protein sequence ID" value="ACOM043184-PA.1"/>
    <property type="gene ID" value="ACOM043184"/>
</dbReference>
<protein>
    <recommendedName>
        <fullName evidence="7">OBP47-like domain-containing protein</fullName>
    </recommendedName>
</protein>
<keyword evidence="5" id="KW-1015">Disulfide bond</keyword>
<feature type="signal peptide" evidence="6">
    <location>
        <begin position="1"/>
        <end position="20"/>
    </location>
</feature>
<evidence type="ECO:0000256" key="1">
    <source>
        <dbReference type="ARBA" id="ARBA00004613"/>
    </source>
</evidence>
<dbReference type="VEuPathDB" id="VectorBase:ACON2_030409"/>
<evidence type="ECO:0000256" key="2">
    <source>
        <dbReference type="ARBA" id="ARBA00008098"/>
    </source>
</evidence>
<dbReference type="GO" id="GO:0005576">
    <property type="term" value="C:extracellular region"/>
    <property type="evidence" value="ECO:0007669"/>
    <property type="project" value="UniProtKB-SubCell"/>
</dbReference>
<dbReference type="Proteomes" id="UP000075882">
    <property type="component" value="Unassembled WGS sequence"/>
</dbReference>
<evidence type="ECO:0000256" key="6">
    <source>
        <dbReference type="SAM" id="SignalP"/>
    </source>
</evidence>
<dbReference type="InterPro" id="IPR052295">
    <property type="entry name" value="Odorant-binding_protein"/>
</dbReference>
<dbReference type="KEGG" id="acoz:120952013"/>
<dbReference type="PANTHER" id="PTHR21066:SF3">
    <property type="entry name" value="IP02236P"/>
    <property type="match status" value="1"/>
</dbReference>
<organism evidence="8">
    <name type="scientific">Anopheles coluzzii</name>
    <name type="common">African malaria mosquito</name>
    <dbReference type="NCBI Taxonomy" id="1518534"/>
    <lineage>
        <taxon>Eukaryota</taxon>
        <taxon>Metazoa</taxon>
        <taxon>Ecdysozoa</taxon>
        <taxon>Arthropoda</taxon>
        <taxon>Hexapoda</taxon>
        <taxon>Insecta</taxon>
        <taxon>Pterygota</taxon>
        <taxon>Neoptera</taxon>
        <taxon>Endopterygota</taxon>
        <taxon>Diptera</taxon>
        <taxon>Nematocera</taxon>
        <taxon>Culicoidea</taxon>
        <taxon>Culicidae</taxon>
        <taxon>Anophelinae</taxon>
        <taxon>Anopheles</taxon>
    </lineage>
</organism>
<dbReference type="GeneID" id="120952013"/>
<proteinExistence type="inferred from homology"/>
<dbReference type="AlphaFoldDB" id="A0A8W7Q546"/>
<dbReference type="InterPro" id="IPR054577">
    <property type="entry name" value="OBP47-like_dom"/>
</dbReference>
<keyword evidence="3" id="KW-0813">Transport</keyword>
<evidence type="ECO:0000256" key="5">
    <source>
        <dbReference type="ARBA" id="ARBA00023157"/>
    </source>
</evidence>
<evidence type="ECO:0000259" key="7">
    <source>
        <dbReference type="Pfam" id="PF22651"/>
    </source>
</evidence>
<evidence type="ECO:0000256" key="3">
    <source>
        <dbReference type="ARBA" id="ARBA00022448"/>
    </source>
</evidence>
<comment type="similarity">
    <text evidence="2">Belongs to the PBP/GOBP family.</text>
</comment>
<accession>A0A8W7Q546</accession>
<dbReference type="RefSeq" id="XP_040227007.1">
    <property type="nucleotide sequence ID" value="XM_040371073.2"/>
</dbReference>